<accession>A0A511N7G9</accession>
<reference evidence="2 3" key="1">
    <citation type="submission" date="2019-07" db="EMBL/GenBank/DDBJ databases">
        <title>Whole genome shotgun sequence of Deinococcus cellulosilyticus NBRC 106333.</title>
        <authorList>
            <person name="Hosoyama A."/>
            <person name="Uohara A."/>
            <person name="Ohji S."/>
            <person name="Ichikawa N."/>
        </authorList>
    </citation>
    <scope>NUCLEOTIDE SEQUENCE [LARGE SCALE GENOMIC DNA]</scope>
    <source>
        <strain evidence="2 3">NBRC 106333</strain>
    </source>
</reference>
<dbReference type="Proteomes" id="UP000321306">
    <property type="component" value="Unassembled WGS sequence"/>
</dbReference>
<dbReference type="EMBL" id="BJXB01000021">
    <property type="protein sequence ID" value="GEM48447.1"/>
    <property type="molecule type" value="Genomic_DNA"/>
</dbReference>
<evidence type="ECO:0000313" key="2">
    <source>
        <dbReference type="EMBL" id="GEM48447.1"/>
    </source>
</evidence>
<dbReference type="OrthoDB" id="4571002at2"/>
<keyword evidence="1" id="KW-1133">Transmembrane helix</keyword>
<keyword evidence="1" id="KW-0472">Membrane</keyword>
<name>A0A511N7G9_DEIC1</name>
<evidence type="ECO:0000256" key="1">
    <source>
        <dbReference type="SAM" id="Phobius"/>
    </source>
</evidence>
<feature type="transmembrane region" description="Helical" evidence="1">
    <location>
        <begin position="91"/>
        <end position="111"/>
    </location>
</feature>
<comment type="caution">
    <text evidence="2">The sequence shown here is derived from an EMBL/GenBank/DDBJ whole genome shotgun (WGS) entry which is preliminary data.</text>
</comment>
<dbReference type="AlphaFoldDB" id="A0A511N7G9"/>
<keyword evidence="1" id="KW-0812">Transmembrane</keyword>
<sequence length="154" mass="17463">MTQILNQPTAANTTQIRLTFLRWLAIYPTITLVLTLIGPFVFGKLPTFEVALIATLMVVPTVHYLLMPLFRTLFRNWVTVPALKGKPNHRMAFALWLGTYPTITVLLYLLLPVLFGHVALPVLTLIITLIAVPTISLLIMPRLVKGMRSWIFRQ</sequence>
<gene>
    <name evidence="2" type="ORF">DC3_40820</name>
</gene>
<protein>
    <submittedName>
        <fullName evidence="2">Uncharacterized protein</fullName>
    </submittedName>
</protein>
<keyword evidence="3" id="KW-1185">Reference proteome</keyword>
<feature type="transmembrane region" description="Helical" evidence="1">
    <location>
        <begin position="20"/>
        <end position="42"/>
    </location>
</feature>
<feature type="transmembrane region" description="Helical" evidence="1">
    <location>
        <begin position="117"/>
        <end position="140"/>
    </location>
</feature>
<dbReference type="RefSeq" id="WP_146887523.1">
    <property type="nucleotide sequence ID" value="NZ_BJXB01000021.1"/>
</dbReference>
<feature type="transmembrane region" description="Helical" evidence="1">
    <location>
        <begin position="48"/>
        <end position="70"/>
    </location>
</feature>
<proteinExistence type="predicted"/>
<organism evidence="2 3">
    <name type="scientific">Deinococcus cellulosilyticus (strain DSM 18568 / NBRC 106333 / KACC 11606 / 5516J-15)</name>
    <dbReference type="NCBI Taxonomy" id="1223518"/>
    <lineage>
        <taxon>Bacteria</taxon>
        <taxon>Thermotogati</taxon>
        <taxon>Deinococcota</taxon>
        <taxon>Deinococci</taxon>
        <taxon>Deinococcales</taxon>
        <taxon>Deinococcaceae</taxon>
        <taxon>Deinococcus</taxon>
    </lineage>
</organism>
<evidence type="ECO:0000313" key="3">
    <source>
        <dbReference type="Proteomes" id="UP000321306"/>
    </source>
</evidence>